<dbReference type="Proteomes" id="UP000694892">
    <property type="component" value="Chromosome 6L"/>
</dbReference>
<evidence type="ECO:0000256" key="1">
    <source>
        <dbReference type="SAM" id="Phobius"/>
    </source>
</evidence>
<dbReference type="EMBL" id="CM004476">
    <property type="protein sequence ID" value="OCT76793.1"/>
    <property type="molecule type" value="Genomic_DNA"/>
</dbReference>
<name>A0A974CNT7_XENLA</name>
<evidence type="ECO:0000313" key="2">
    <source>
        <dbReference type="EMBL" id="OCT76793.1"/>
    </source>
</evidence>
<gene>
    <name evidence="2" type="ORF">XELAEV_18031996mg</name>
</gene>
<organism evidence="2 3">
    <name type="scientific">Xenopus laevis</name>
    <name type="common">African clawed frog</name>
    <dbReference type="NCBI Taxonomy" id="8355"/>
    <lineage>
        <taxon>Eukaryota</taxon>
        <taxon>Metazoa</taxon>
        <taxon>Chordata</taxon>
        <taxon>Craniata</taxon>
        <taxon>Vertebrata</taxon>
        <taxon>Euteleostomi</taxon>
        <taxon>Amphibia</taxon>
        <taxon>Batrachia</taxon>
        <taxon>Anura</taxon>
        <taxon>Pipoidea</taxon>
        <taxon>Pipidae</taxon>
        <taxon>Xenopodinae</taxon>
        <taxon>Xenopus</taxon>
        <taxon>Xenopus</taxon>
    </lineage>
</organism>
<evidence type="ECO:0000313" key="3">
    <source>
        <dbReference type="Proteomes" id="UP000694892"/>
    </source>
</evidence>
<sequence length="76" mass="8481">MATMPRYRCSMYLPILFQLALSSRPEGMSSFGLQCSLQFSTQFFNYQCGNDSVGRVFSICSLVLACCAFPSHFSLS</sequence>
<dbReference type="AlphaFoldDB" id="A0A974CNT7"/>
<accession>A0A974CNT7</accession>
<keyword evidence="1" id="KW-1133">Transmembrane helix</keyword>
<keyword evidence="1" id="KW-0472">Membrane</keyword>
<feature type="transmembrane region" description="Helical" evidence="1">
    <location>
        <begin position="56"/>
        <end position="75"/>
    </location>
</feature>
<proteinExistence type="predicted"/>
<reference evidence="3" key="1">
    <citation type="journal article" date="2016" name="Nature">
        <title>Genome evolution in the allotetraploid frog Xenopus laevis.</title>
        <authorList>
            <person name="Session A.M."/>
            <person name="Uno Y."/>
            <person name="Kwon T."/>
            <person name="Chapman J.A."/>
            <person name="Toyoda A."/>
            <person name="Takahashi S."/>
            <person name="Fukui A."/>
            <person name="Hikosaka A."/>
            <person name="Suzuki A."/>
            <person name="Kondo M."/>
            <person name="van Heeringen S.J."/>
            <person name="Quigley I."/>
            <person name="Heinz S."/>
            <person name="Ogino H."/>
            <person name="Ochi H."/>
            <person name="Hellsten U."/>
            <person name="Lyons J.B."/>
            <person name="Simakov O."/>
            <person name="Putnam N."/>
            <person name="Stites J."/>
            <person name="Kuroki Y."/>
            <person name="Tanaka T."/>
            <person name="Michiue T."/>
            <person name="Watanabe M."/>
            <person name="Bogdanovic O."/>
            <person name="Lister R."/>
            <person name="Georgiou G."/>
            <person name="Paranjpe S.S."/>
            <person name="van Kruijsbergen I."/>
            <person name="Shu S."/>
            <person name="Carlson J."/>
            <person name="Kinoshita T."/>
            <person name="Ohta Y."/>
            <person name="Mawaribuchi S."/>
            <person name="Jenkins J."/>
            <person name="Grimwood J."/>
            <person name="Schmutz J."/>
            <person name="Mitros T."/>
            <person name="Mozaffari S.V."/>
            <person name="Suzuki Y."/>
            <person name="Haramoto Y."/>
            <person name="Yamamoto T.S."/>
            <person name="Takagi C."/>
            <person name="Heald R."/>
            <person name="Miller K."/>
            <person name="Haudenschild C."/>
            <person name="Kitzman J."/>
            <person name="Nakayama T."/>
            <person name="Izutsu Y."/>
            <person name="Robert J."/>
            <person name="Fortriede J."/>
            <person name="Burns K."/>
            <person name="Lotay V."/>
            <person name="Karimi K."/>
            <person name="Yasuoka Y."/>
            <person name="Dichmann D.S."/>
            <person name="Flajnik M.F."/>
            <person name="Houston D.W."/>
            <person name="Shendure J."/>
            <person name="DuPasquier L."/>
            <person name="Vize P.D."/>
            <person name="Zorn A.M."/>
            <person name="Ito M."/>
            <person name="Marcotte E.M."/>
            <person name="Wallingford J.B."/>
            <person name="Ito Y."/>
            <person name="Asashima M."/>
            <person name="Ueno N."/>
            <person name="Matsuda Y."/>
            <person name="Veenstra G.J."/>
            <person name="Fujiyama A."/>
            <person name="Harland R.M."/>
            <person name="Taira M."/>
            <person name="Rokhsar D.S."/>
        </authorList>
    </citation>
    <scope>NUCLEOTIDE SEQUENCE [LARGE SCALE GENOMIC DNA]</scope>
    <source>
        <strain evidence="3">J</strain>
    </source>
</reference>
<protein>
    <submittedName>
        <fullName evidence="2">Uncharacterized protein</fullName>
    </submittedName>
</protein>
<keyword evidence="1" id="KW-0812">Transmembrane</keyword>